<accession>A0A448ZTI5</accession>
<gene>
    <name evidence="2" type="ORF">PSNMU_V1.4_AUG-EV-PASAV3_0125180</name>
</gene>
<dbReference type="Proteomes" id="UP000291116">
    <property type="component" value="Unassembled WGS sequence"/>
</dbReference>
<protein>
    <submittedName>
        <fullName evidence="2">Uncharacterized protein</fullName>
    </submittedName>
</protein>
<feature type="signal peptide" evidence="1">
    <location>
        <begin position="1"/>
        <end position="19"/>
    </location>
</feature>
<sequence>MLYVRKIALLSALYGGARADDFNYRSTQGDNYGPNDWNKVRCGNLETCDGWPDKHESSIGWELEDNQCRWCPETGNQCPQNHRMSPVNLVRDRAIEDNPNWKDCPDWHWMNFEDGSCQWEDMEDSFEISKHALQIHTPMRSNGDINCANSEDT</sequence>
<reference evidence="2 3" key="1">
    <citation type="submission" date="2019-01" db="EMBL/GenBank/DDBJ databases">
        <authorList>
            <person name="Ferrante I. M."/>
        </authorList>
    </citation>
    <scope>NUCLEOTIDE SEQUENCE [LARGE SCALE GENOMIC DNA]</scope>
    <source>
        <strain evidence="2 3">B856</strain>
    </source>
</reference>
<feature type="chain" id="PRO_5019187696" evidence="1">
    <location>
        <begin position="20"/>
        <end position="153"/>
    </location>
</feature>
<proteinExistence type="predicted"/>
<evidence type="ECO:0000313" key="2">
    <source>
        <dbReference type="EMBL" id="VEU45346.1"/>
    </source>
</evidence>
<evidence type="ECO:0000313" key="3">
    <source>
        <dbReference type="Proteomes" id="UP000291116"/>
    </source>
</evidence>
<organism evidence="2 3">
    <name type="scientific">Pseudo-nitzschia multistriata</name>
    <dbReference type="NCBI Taxonomy" id="183589"/>
    <lineage>
        <taxon>Eukaryota</taxon>
        <taxon>Sar</taxon>
        <taxon>Stramenopiles</taxon>
        <taxon>Ochrophyta</taxon>
        <taxon>Bacillariophyta</taxon>
        <taxon>Bacillariophyceae</taxon>
        <taxon>Bacillariophycidae</taxon>
        <taxon>Bacillariales</taxon>
        <taxon>Bacillariaceae</taxon>
        <taxon>Pseudo-nitzschia</taxon>
    </lineage>
</organism>
<dbReference type="OrthoDB" id="42796at2759"/>
<dbReference type="AlphaFoldDB" id="A0A448ZTI5"/>
<keyword evidence="1" id="KW-0732">Signal</keyword>
<name>A0A448ZTI5_9STRA</name>
<dbReference type="EMBL" id="CAACVS010000699">
    <property type="protein sequence ID" value="VEU45346.1"/>
    <property type="molecule type" value="Genomic_DNA"/>
</dbReference>
<keyword evidence="3" id="KW-1185">Reference proteome</keyword>
<evidence type="ECO:0000256" key="1">
    <source>
        <dbReference type="SAM" id="SignalP"/>
    </source>
</evidence>